<dbReference type="EMBL" id="JANTHX010000007">
    <property type="protein sequence ID" value="MCS0499991.1"/>
    <property type="molecule type" value="Genomic_DNA"/>
</dbReference>
<dbReference type="InterPro" id="IPR050595">
    <property type="entry name" value="Bact_response_regulator"/>
</dbReference>
<dbReference type="PROSITE" id="PS50110">
    <property type="entry name" value="RESPONSE_REGULATORY"/>
    <property type="match status" value="1"/>
</dbReference>
<keyword evidence="5" id="KW-1185">Reference proteome</keyword>
<evidence type="ECO:0000256" key="1">
    <source>
        <dbReference type="ARBA" id="ARBA00022553"/>
    </source>
</evidence>
<dbReference type="SUPFAM" id="SSF52172">
    <property type="entry name" value="CheY-like"/>
    <property type="match status" value="1"/>
</dbReference>
<dbReference type="CDD" id="cd00156">
    <property type="entry name" value="REC"/>
    <property type="match status" value="1"/>
</dbReference>
<sequence length="117" mass="12330">MSGLPVALVVEDSDDQAGLLRRYLERSGCDVVVAASGEKALELLETVSPVLAIVDLILPGISGEEFAEHLRRTHPDCLLAITSVHDATRYPEADAVLPKPFTGAQVAAVAERAIGSP</sequence>
<proteinExistence type="predicted"/>
<evidence type="ECO:0000313" key="4">
    <source>
        <dbReference type="EMBL" id="MCS0499991.1"/>
    </source>
</evidence>
<organism evidence="4 5">
    <name type="scientific">Protaetiibacter mangrovi</name>
    <dbReference type="NCBI Taxonomy" id="2970926"/>
    <lineage>
        <taxon>Bacteria</taxon>
        <taxon>Bacillati</taxon>
        <taxon>Actinomycetota</taxon>
        <taxon>Actinomycetes</taxon>
        <taxon>Micrococcales</taxon>
        <taxon>Microbacteriaceae</taxon>
        <taxon>Protaetiibacter</taxon>
    </lineage>
</organism>
<evidence type="ECO:0000259" key="3">
    <source>
        <dbReference type="PROSITE" id="PS50110"/>
    </source>
</evidence>
<dbReference type="PANTHER" id="PTHR44591">
    <property type="entry name" value="STRESS RESPONSE REGULATOR PROTEIN 1"/>
    <property type="match status" value="1"/>
</dbReference>
<protein>
    <submittedName>
        <fullName evidence="4">Response regulator</fullName>
    </submittedName>
</protein>
<feature type="domain" description="Response regulatory" evidence="3">
    <location>
        <begin position="6"/>
        <end position="114"/>
    </location>
</feature>
<gene>
    <name evidence="4" type="ORF">NUH29_10575</name>
</gene>
<dbReference type="InterPro" id="IPR001789">
    <property type="entry name" value="Sig_transdc_resp-reg_receiver"/>
</dbReference>
<name>A0ABT1ZGZ8_9MICO</name>
<accession>A0ABT1ZGZ8</accession>
<feature type="modified residue" description="4-aspartylphosphate" evidence="2">
    <location>
        <position position="55"/>
    </location>
</feature>
<dbReference type="Pfam" id="PF00072">
    <property type="entry name" value="Response_reg"/>
    <property type="match status" value="1"/>
</dbReference>
<reference evidence="4 5" key="1">
    <citation type="submission" date="2022-08" db="EMBL/GenBank/DDBJ databases">
        <authorList>
            <person name="Li F."/>
        </authorList>
    </citation>
    <scope>NUCLEOTIDE SEQUENCE [LARGE SCALE GENOMIC DNA]</scope>
    <source>
        <strain evidence="4 5">10F1B-8-1</strain>
    </source>
</reference>
<dbReference type="InterPro" id="IPR011006">
    <property type="entry name" value="CheY-like_superfamily"/>
</dbReference>
<evidence type="ECO:0000256" key="2">
    <source>
        <dbReference type="PROSITE-ProRule" id="PRU00169"/>
    </source>
</evidence>
<dbReference type="Gene3D" id="3.40.50.2300">
    <property type="match status" value="1"/>
</dbReference>
<evidence type="ECO:0000313" key="5">
    <source>
        <dbReference type="Proteomes" id="UP001205337"/>
    </source>
</evidence>
<dbReference type="RefSeq" id="WP_258799082.1">
    <property type="nucleotide sequence ID" value="NZ_JANTHX010000007.1"/>
</dbReference>
<comment type="caution">
    <text evidence="4">The sequence shown here is derived from an EMBL/GenBank/DDBJ whole genome shotgun (WGS) entry which is preliminary data.</text>
</comment>
<keyword evidence="1 2" id="KW-0597">Phosphoprotein</keyword>
<dbReference type="PANTHER" id="PTHR44591:SF3">
    <property type="entry name" value="RESPONSE REGULATORY DOMAIN-CONTAINING PROTEIN"/>
    <property type="match status" value="1"/>
</dbReference>
<dbReference type="SMART" id="SM00448">
    <property type="entry name" value="REC"/>
    <property type="match status" value="1"/>
</dbReference>
<dbReference type="Proteomes" id="UP001205337">
    <property type="component" value="Unassembled WGS sequence"/>
</dbReference>